<dbReference type="InterPro" id="IPR045562">
    <property type="entry name" value="RecG_dom3_C"/>
</dbReference>
<dbReference type="SUPFAM" id="SSF52540">
    <property type="entry name" value="P-loop containing nucleoside triphosphate hydrolases"/>
    <property type="match status" value="1"/>
</dbReference>
<keyword evidence="3" id="KW-0378">Hydrolase</keyword>
<dbReference type="SMART" id="SM00490">
    <property type="entry name" value="HELICc"/>
    <property type="match status" value="1"/>
</dbReference>
<dbReference type="Proteomes" id="UP001174909">
    <property type="component" value="Unassembled WGS sequence"/>
</dbReference>
<comment type="caution">
    <text evidence="10">The sequence shown here is derived from an EMBL/GenBank/DDBJ whole genome shotgun (WGS) entry which is preliminary data.</text>
</comment>
<dbReference type="InterPro" id="IPR014001">
    <property type="entry name" value="Helicase_ATP-bd"/>
</dbReference>
<keyword evidence="11" id="KW-1185">Reference proteome</keyword>
<evidence type="ECO:0000313" key="10">
    <source>
        <dbReference type="EMBL" id="CAI8045618.1"/>
    </source>
</evidence>
<evidence type="ECO:0000256" key="1">
    <source>
        <dbReference type="ARBA" id="ARBA00022741"/>
    </source>
</evidence>
<evidence type="ECO:0000256" key="6">
    <source>
        <dbReference type="ARBA" id="ARBA00023125"/>
    </source>
</evidence>
<keyword evidence="7" id="KW-0234">DNA repair</keyword>
<evidence type="ECO:0000259" key="8">
    <source>
        <dbReference type="PROSITE" id="PS51192"/>
    </source>
</evidence>
<dbReference type="PANTHER" id="PTHR47964">
    <property type="entry name" value="ATP-DEPENDENT DNA HELICASE HOMOLOG RECG, CHLOROPLASTIC"/>
    <property type="match status" value="1"/>
</dbReference>
<keyword evidence="6" id="KW-0238">DNA-binding</keyword>
<evidence type="ECO:0000256" key="5">
    <source>
        <dbReference type="ARBA" id="ARBA00022840"/>
    </source>
</evidence>
<dbReference type="Gene3D" id="3.40.50.300">
    <property type="entry name" value="P-loop containing nucleotide triphosphate hydrolases"/>
    <property type="match status" value="3"/>
</dbReference>
<dbReference type="InterPro" id="IPR047112">
    <property type="entry name" value="RecG/Mfd"/>
</dbReference>
<dbReference type="PROSITE" id="PS51194">
    <property type="entry name" value="HELICASE_CTER"/>
    <property type="match status" value="1"/>
</dbReference>
<dbReference type="GO" id="GO:0005524">
    <property type="term" value="F:ATP binding"/>
    <property type="evidence" value="ECO:0007669"/>
    <property type="project" value="UniProtKB-KW"/>
</dbReference>
<evidence type="ECO:0000256" key="2">
    <source>
        <dbReference type="ARBA" id="ARBA00022763"/>
    </source>
</evidence>
<dbReference type="Pfam" id="PF00270">
    <property type="entry name" value="DEAD"/>
    <property type="match status" value="1"/>
</dbReference>
<dbReference type="InterPro" id="IPR011545">
    <property type="entry name" value="DEAD/DEAH_box_helicase_dom"/>
</dbReference>
<feature type="domain" description="Helicase C-terminal" evidence="9">
    <location>
        <begin position="161"/>
        <end position="327"/>
    </location>
</feature>
<organism evidence="10 11">
    <name type="scientific">Geodia barretti</name>
    <name type="common">Barrett's horny sponge</name>
    <dbReference type="NCBI Taxonomy" id="519541"/>
    <lineage>
        <taxon>Eukaryota</taxon>
        <taxon>Metazoa</taxon>
        <taxon>Porifera</taxon>
        <taxon>Demospongiae</taxon>
        <taxon>Heteroscleromorpha</taxon>
        <taxon>Tetractinellida</taxon>
        <taxon>Astrophorina</taxon>
        <taxon>Geodiidae</taxon>
        <taxon>Geodia</taxon>
    </lineage>
</organism>
<keyword evidence="1" id="KW-0547">Nucleotide-binding</keyword>
<accession>A0AA35TDK6</accession>
<evidence type="ECO:0000256" key="3">
    <source>
        <dbReference type="ARBA" id="ARBA00022801"/>
    </source>
</evidence>
<evidence type="ECO:0000256" key="7">
    <source>
        <dbReference type="ARBA" id="ARBA00023204"/>
    </source>
</evidence>
<dbReference type="Pfam" id="PF00271">
    <property type="entry name" value="Helicase_C"/>
    <property type="match status" value="1"/>
</dbReference>
<dbReference type="PANTHER" id="PTHR47964:SF1">
    <property type="entry name" value="ATP-DEPENDENT DNA HELICASE HOMOLOG RECG, CHLOROPLASTIC"/>
    <property type="match status" value="1"/>
</dbReference>
<dbReference type="GO" id="GO:0003677">
    <property type="term" value="F:DNA binding"/>
    <property type="evidence" value="ECO:0007669"/>
    <property type="project" value="UniProtKB-KW"/>
</dbReference>
<keyword evidence="2" id="KW-0227">DNA damage</keyword>
<reference evidence="10" key="1">
    <citation type="submission" date="2023-03" db="EMBL/GenBank/DDBJ databases">
        <authorList>
            <person name="Steffen K."/>
            <person name="Cardenas P."/>
        </authorList>
    </citation>
    <scope>NUCLEOTIDE SEQUENCE</scope>
</reference>
<keyword evidence="4 10" id="KW-0347">Helicase</keyword>
<gene>
    <name evidence="10" type="ORF">GBAR_LOCUS25242</name>
</gene>
<dbReference type="Pfam" id="PF19833">
    <property type="entry name" value="RecG_dom3_C"/>
    <property type="match status" value="1"/>
</dbReference>
<protein>
    <submittedName>
        <fullName evidence="10">ATP-dependent DNA helicase RecG</fullName>
    </submittedName>
</protein>
<dbReference type="InterPro" id="IPR001650">
    <property type="entry name" value="Helicase_C-like"/>
</dbReference>
<name>A0AA35TDK6_GEOBA</name>
<keyword evidence="5" id="KW-0067">ATP-binding</keyword>
<dbReference type="GO" id="GO:0016787">
    <property type="term" value="F:hydrolase activity"/>
    <property type="evidence" value="ECO:0007669"/>
    <property type="project" value="UniProtKB-KW"/>
</dbReference>
<feature type="domain" description="Helicase ATP-binding" evidence="8">
    <location>
        <begin position="1"/>
        <end position="142"/>
    </location>
</feature>
<dbReference type="EMBL" id="CASHTH010003487">
    <property type="protein sequence ID" value="CAI8045618.1"/>
    <property type="molecule type" value="Genomic_DNA"/>
</dbReference>
<evidence type="ECO:0000259" key="9">
    <source>
        <dbReference type="PROSITE" id="PS51194"/>
    </source>
</evidence>
<evidence type="ECO:0000256" key="4">
    <source>
        <dbReference type="ARBA" id="ARBA00022806"/>
    </source>
</evidence>
<dbReference type="GO" id="GO:0003678">
    <property type="term" value="F:DNA helicase activity"/>
    <property type="evidence" value="ECO:0007669"/>
    <property type="project" value="TreeGrafter"/>
</dbReference>
<dbReference type="InterPro" id="IPR027417">
    <property type="entry name" value="P-loop_NTPase"/>
</dbReference>
<proteinExistence type="predicted"/>
<sequence length="374" mass="42074">MAPTEVLAEQHFRTVRGLLNEFENPVQQDNVITVYLPNMRRPFTAGLLTGSTRARVRKEVLRMASEGHMDLLVGTHALIQEGVEIPNLALAIMDEQHRFGVAQRSTLRNQGEEQPHSLMMSATPIPRTLQLTLYGDLDVSLIEELPPGRQEILTRIVPEDKRQAAYSFVRQQVAAGRQAFIICPLVEESDKLDVKAAVDEHKRLSGEVFADLRVGLLHGRMPGREKDRVMRQFRDADLDILVATAVVEVGIDLHQFRGRVGRGEYKSYCLLMSESESERALERLAALESTRDGFQLAQIDLQIRHEGDIFGTSQSGEQTALRIANLFDQDLMALARREAANIMEADPELTDPRHAGVAEERDRFLTRAEQHIGD</sequence>
<evidence type="ECO:0000313" key="11">
    <source>
        <dbReference type="Proteomes" id="UP001174909"/>
    </source>
</evidence>
<dbReference type="GO" id="GO:0006281">
    <property type="term" value="P:DNA repair"/>
    <property type="evidence" value="ECO:0007669"/>
    <property type="project" value="UniProtKB-KW"/>
</dbReference>
<dbReference type="AlphaFoldDB" id="A0AA35TDK6"/>
<dbReference type="PROSITE" id="PS51192">
    <property type="entry name" value="HELICASE_ATP_BIND_1"/>
    <property type="match status" value="1"/>
</dbReference>